<dbReference type="InterPro" id="IPR012338">
    <property type="entry name" value="Beta-lactam/transpept-like"/>
</dbReference>
<evidence type="ECO:0000256" key="8">
    <source>
        <dbReference type="ARBA" id="ARBA00022801"/>
    </source>
</evidence>
<dbReference type="GO" id="GO:0008360">
    <property type="term" value="P:regulation of cell shape"/>
    <property type="evidence" value="ECO:0007669"/>
    <property type="project" value="UniProtKB-KW"/>
</dbReference>
<evidence type="ECO:0000256" key="14">
    <source>
        <dbReference type="PIRSR" id="PIRSR618044-2"/>
    </source>
</evidence>
<evidence type="ECO:0000256" key="11">
    <source>
        <dbReference type="ARBA" id="ARBA00023316"/>
    </source>
</evidence>
<dbReference type="GO" id="GO:0006508">
    <property type="term" value="P:proteolysis"/>
    <property type="evidence" value="ECO:0007669"/>
    <property type="project" value="UniProtKB-KW"/>
</dbReference>
<dbReference type="InterPro" id="IPR012907">
    <property type="entry name" value="Peptidase_S11_C"/>
</dbReference>
<dbReference type="Gene3D" id="2.60.410.10">
    <property type="entry name" value="D-Ala-D-Ala carboxypeptidase, C-terminal domain"/>
    <property type="match status" value="1"/>
</dbReference>
<sequence length="439" mass="48923">MGTFFRSKVLYLFVVSIIALLLIQPNSIQAKTMETKAETAIIVDVNTGKILFAKDENEALPPASMTKMMTEYIVLEMIDKGELNWDTKTQISDYAYSISANTAFSGVGLRQNVDYTVKSLYEAMAINSDNATTIALAELVAGSEGEFVKLMNQKAEELKLPDYKFVNSTGLDNDSLGGKHPEGTKANDTNLLSAKSAAILAYHLVNDYPEVLEISSIPETKFDGQEIRNWNWMLKHDATFLKPYYYEGVDGLKTGNTDLAGFTFTSTATKDDRRLITVVMKTNSVEERFKETAKLLDYGFSQFEDVEVFPAGYKVKDNSTIPVAKGKEDKVEVALKDGITIPTVKGTEKDYKVEYKIDKKLVNKDGELEAPIKKGEKVGVAELVFDGEEDFGYILDDEKKVSVDLVTTQDVAKKNWFSLMLGAIGQFFTNLYDKFIGLF</sequence>
<evidence type="ECO:0000256" key="10">
    <source>
        <dbReference type="ARBA" id="ARBA00022984"/>
    </source>
</evidence>
<dbReference type="UniPathway" id="UPA00219"/>
<feature type="active site" description="Acyl-ester intermediate" evidence="13">
    <location>
        <position position="64"/>
    </location>
</feature>
<comment type="function">
    <text evidence="1">Removes C-terminal D-alanyl residues from sugar-peptide cell wall precursors.</text>
</comment>
<dbReference type="GO" id="GO:0009252">
    <property type="term" value="P:peptidoglycan biosynthetic process"/>
    <property type="evidence" value="ECO:0007669"/>
    <property type="project" value="UniProtKB-UniPathway"/>
</dbReference>
<dbReference type="Proteomes" id="UP000247978">
    <property type="component" value="Unassembled WGS sequence"/>
</dbReference>
<evidence type="ECO:0000259" key="16">
    <source>
        <dbReference type="SMART" id="SM00936"/>
    </source>
</evidence>
<keyword evidence="5 17" id="KW-0121">Carboxypeptidase</keyword>
<evidence type="ECO:0000256" key="4">
    <source>
        <dbReference type="ARBA" id="ARBA00012448"/>
    </source>
</evidence>
<evidence type="ECO:0000313" key="17">
    <source>
        <dbReference type="EMBL" id="PXW83578.1"/>
    </source>
</evidence>
<dbReference type="InterPro" id="IPR037167">
    <property type="entry name" value="Peptidase_S11_C_sf"/>
</dbReference>
<evidence type="ECO:0000256" key="1">
    <source>
        <dbReference type="ARBA" id="ARBA00003217"/>
    </source>
</evidence>
<dbReference type="RefSeq" id="WP_242694773.1">
    <property type="nucleotide sequence ID" value="NZ_JADIJL010000019.1"/>
</dbReference>
<feature type="active site" description="Proton acceptor" evidence="13">
    <location>
        <position position="67"/>
    </location>
</feature>
<dbReference type="GO" id="GO:0071555">
    <property type="term" value="P:cell wall organization"/>
    <property type="evidence" value="ECO:0007669"/>
    <property type="project" value="UniProtKB-KW"/>
</dbReference>
<gene>
    <name evidence="17" type="ORF">DFR56_11551</name>
</gene>
<evidence type="ECO:0000256" key="6">
    <source>
        <dbReference type="ARBA" id="ARBA00022670"/>
    </source>
</evidence>
<dbReference type="Gene3D" id="3.40.710.10">
    <property type="entry name" value="DD-peptidase/beta-lactamase superfamily"/>
    <property type="match status" value="1"/>
</dbReference>
<keyword evidence="6" id="KW-0645">Protease</keyword>
<dbReference type="Pfam" id="PF07943">
    <property type="entry name" value="PBP5_C"/>
    <property type="match status" value="1"/>
</dbReference>
<dbReference type="InterPro" id="IPR018044">
    <property type="entry name" value="Peptidase_S11"/>
</dbReference>
<dbReference type="InterPro" id="IPR015956">
    <property type="entry name" value="Peniciliin-bd_prot_C_sf"/>
</dbReference>
<evidence type="ECO:0000256" key="9">
    <source>
        <dbReference type="ARBA" id="ARBA00022960"/>
    </source>
</evidence>
<dbReference type="EMBL" id="QJJQ01000015">
    <property type="protein sequence ID" value="PXW83578.1"/>
    <property type="molecule type" value="Genomic_DNA"/>
</dbReference>
<evidence type="ECO:0000256" key="2">
    <source>
        <dbReference type="ARBA" id="ARBA00004752"/>
    </source>
</evidence>
<evidence type="ECO:0000256" key="12">
    <source>
        <dbReference type="ARBA" id="ARBA00034000"/>
    </source>
</evidence>
<dbReference type="Pfam" id="PF00768">
    <property type="entry name" value="Peptidase_S11"/>
    <property type="match status" value="1"/>
</dbReference>
<keyword evidence="11" id="KW-0961">Cell wall biogenesis/degradation</keyword>
<dbReference type="GO" id="GO:0009002">
    <property type="term" value="F:serine-type D-Ala-D-Ala carboxypeptidase activity"/>
    <property type="evidence" value="ECO:0007669"/>
    <property type="project" value="UniProtKB-EC"/>
</dbReference>
<evidence type="ECO:0000256" key="13">
    <source>
        <dbReference type="PIRSR" id="PIRSR618044-1"/>
    </source>
</evidence>
<evidence type="ECO:0000256" key="7">
    <source>
        <dbReference type="ARBA" id="ARBA00022729"/>
    </source>
</evidence>
<protein>
    <recommendedName>
        <fullName evidence="4">serine-type D-Ala-D-Ala carboxypeptidase</fullName>
        <ecNumber evidence="4">3.4.16.4</ecNumber>
    </recommendedName>
</protein>
<dbReference type="PANTHER" id="PTHR21581:SF11">
    <property type="entry name" value="D-ALANYL-D-ALANINE CARBOXYPEPTIDASE DACA"/>
    <property type="match status" value="1"/>
</dbReference>
<comment type="pathway">
    <text evidence="2">Cell wall biogenesis; peptidoglycan biosynthesis.</text>
</comment>
<comment type="catalytic activity">
    <reaction evidence="12">
        <text>Preferential cleavage: (Ac)2-L-Lys-D-Ala-|-D-Ala. Also transpeptidation of peptidyl-alanyl moieties that are N-acyl substituents of D-alanine.</text>
        <dbReference type="EC" id="3.4.16.4"/>
    </reaction>
</comment>
<proteinExistence type="inferred from homology"/>
<feature type="binding site" evidence="14">
    <location>
        <position position="253"/>
    </location>
    <ligand>
        <name>substrate</name>
    </ligand>
</feature>
<evidence type="ECO:0000256" key="15">
    <source>
        <dbReference type="RuleBase" id="RU004016"/>
    </source>
</evidence>
<dbReference type="PRINTS" id="PR00725">
    <property type="entry name" value="DADACBPTASE1"/>
</dbReference>
<comment type="caution">
    <text evidence="17">The sequence shown here is derived from an EMBL/GenBank/DDBJ whole genome shotgun (WGS) entry which is preliminary data.</text>
</comment>
<evidence type="ECO:0000313" key="18">
    <source>
        <dbReference type="Proteomes" id="UP000247978"/>
    </source>
</evidence>
<organism evidence="17 18">
    <name type="scientific">Pseudogracilibacillus auburnensis</name>
    <dbReference type="NCBI Taxonomy" id="1494959"/>
    <lineage>
        <taxon>Bacteria</taxon>
        <taxon>Bacillati</taxon>
        <taxon>Bacillota</taxon>
        <taxon>Bacilli</taxon>
        <taxon>Bacillales</taxon>
        <taxon>Bacillaceae</taxon>
        <taxon>Pseudogracilibacillus</taxon>
    </lineage>
</organism>
<dbReference type="EC" id="3.4.16.4" evidence="4"/>
<dbReference type="AlphaFoldDB" id="A0A2V3VS93"/>
<feature type="domain" description="Peptidase S11 D-Ala-D-Ala carboxypeptidase A C-terminal" evidence="16">
    <location>
        <begin position="303"/>
        <end position="413"/>
    </location>
</feature>
<evidence type="ECO:0000256" key="3">
    <source>
        <dbReference type="ARBA" id="ARBA00007164"/>
    </source>
</evidence>
<dbReference type="InterPro" id="IPR001967">
    <property type="entry name" value="Peptidase_S11_N"/>
</dbReference>
<dbReference type="SUPFAM" id="SSF69189">
    <property type="entry name" value="Penicillin-binding protein associated domain"/>
    <property type="match status" value="1"/>
</dbReference>
<name>A0A2V3VS93_9BACI</name>
<dbReference type="PANTHER" id="PTHR21581">
    <property type="entry name" value="D-ALANYL-D-ALANINE CARBOXYPEPTIDASE"/>
    <property type="match status" value="1"/>
</dbReference>
<keyword evidence="8" id="KW-0378">Hydrolase</keyword>
<feature type="active site" evidence="13">
    <location>
        <position position="128"/>
    </location>
</feature>
<keyword evidence="9" id="KW-0133">Cell shape</keyword>
<keyword evidence="7" id="KW-0732">Signal</keyword>
<keyword evidence="18" id="KW-1185">Reference proteome</keyword>
<evidence type="ECO:0000256" key="5">
    <source>
        <dbReference type="ARBA" id="ARBA00022645"/>
    </source>
</evidence>
<keyword evidence="10" id="KW-0573">Peptidoglycan synthesis</keyword>
<accession>A0A2V3VS93</accession>
<dbReference type="SUPFAM" id="SSF56601">
    <property type="entry name" value="beta-lactamase/transpeptidase-like"/>
    <property type="match status" value="1"/>
</dbReference>
<dbReference type="SMART" id="SM00936">
    <property type="entry name" value="PBP5_C"/>
    <property type="match status" value="1"/>
</dbReference>
<reference evidence="17 18" key="1">
    <citation type="submission" date="2018-05" db="EMBL/GenBank/DDBJ databases">
        <title>Genomic Encyclopedia of Type Strains, Phase IV (KMG-IV): sequencing the most valuable type-strain genomes for metagenomic binning, comparative biology and taxonomic classification.</title>
        <authorList>
            <person name="Goeker M."/>
        </authorList>
    </citation>
    <scope>NUCLEOTIDE SEQUENCE [LARGE SCALE GENOMIC DNA]</scope>
    <source>
        <strain evidence="17 18">DSM 28556</strain>
    </source>
</reference>
<comment type="similarity">
    <text evidence="3 15">Belongs to the peptidase S11 family.</text>
</comment>